<name>A0A5Q0BLL9_9GAMM</name>
<dbReference type="InterPro" id="IPR009057">
    <property type="entry name" value="Homeodomain-like_sf"/>
</dbReference>
<dbReference type="SUPFAM" id="SSF48498">
    <property type="entry name" value="Tetracyclin repressor-like, C-terminal domain"/>
    <property type="match status" value="1"/>
</dbReference>
<dbReference type="RefSeq" id="WP_153250697.1">
    <property type="nucleotide sequence ID" value="NZ_CP044205.1"/>
</dbReference>
<dbReference type="PANTHER" id="PTHR30055:SF226">
    <property type="entry name" value="HTH-TYPE TRANSCRIPTIONAL REGULATOR PKSA"/>
    <property type="match status" value="1"/>
</dbReference>
<dbReference type="PROSITE" id="PS50977">
    <property type="entry name" value="HTH_TETR_2"/>
    <property type="match status" value="1"/>
</dbReference>
<dbReference type="Gene3D" id="1.10.10.60">
    <property type="entry name" value="Homeodomain-like"/>
    <property type="match status" value="1"/>
</dbReference>
<evidence type="ECO:0000259" key="3">
    <source>
        <dbReference type="PROSITE" id="PS50977"/>
    </source>
</evidence>
<keyword evidence="5" id="KW-1185">Reference proteome</keyword>
<dbReference type="PROSITE" id="PS01081">
    <property type="entry name" value="HTH_TETR_1"/>
    <property type="match status" value="1"/>
</dbReference>
<gene>
    <name evidence="4" type="ORF">F6R98_20610</name>
</gene>
<dbReference type="OrthoDB" id="9151800at2"/>
<dbReference type="GO" id="GO:0003700">
    <property type="term" value="F:DNA-binding transcription factor activity"/>
    <property type="evidence" value="ECO:0007669"/>
    <property type="project" value="TreeGrafter"/>
</dbReference>
<dbReference type="InParanoid" id="A0A5Q0BLL9"/>
<evidence type="ECO:0000313" key="4">
    <source>
        <dbReference type="EMBL" id="QFY44733.1"/>
    </source>
</evidence>
<feature type="DNA-binding region" description="H-T-H motif" evidence="2">
    <location>
        <begin position="31"/>
        <end position="50"/>
    </location>
</feature>
<accession>A0A5Q0BLL9</accession>
<dbReference type="FunCoup" id="A0A5Q0BLL9">
    <property type="interactions" value="15"/>
</dbReference>
<reference evidence="4 5" key="1">
    <citation type="submission" date="2019-09" db="EMBL/GenBank/DDBJ databases">
        <title>Ecophysiology of the spiral-shaped methanotroph Methylospira mobilis as revealed by the complete genome sequence.</title>
        <authorList>
            <person name="Oshkin I.Y."/>
            <person name="Dedysh S.N."/>
            <person name="Miroshnikov K."/>
            <person name="Danilova O.V."/>
            <person name="Hakobyan A."/>
            <person name="Liesack W."/>
        </authorList>
    </citation>
    <scope>NUCLEOTIDE SEQUENCE [LARGE SCALE GENOMIC DNA]</scope>
    <source>
        <strain evidence="4 5">Shm1</strain>
    </source>
</reference>
<dbReference type="Proteomes" id="UP000325755">
    <property type="component" value="Chromosome"/>
</dbReference>
<dbReference type="KEGG" id="mmob:F6R98_20610"/>
<dbReference type="GO" id="GO:0000976">
    <property type="term" value="F:transcription cis-regulatory region binding"/>
    <property type="evidence" value="ECO:0007669"/>
    <property type="project" value="TreeGrafter"/>
</dbReference>
<dbReference type="PRINTS" id="PR00455">
    <property type="entry name" value="HTHTETR"/>
</dbReference>
<dbReference type="InterPro" id="IPR015292">
    <property type="entry name" value="Tscrpt_reg_YbiH_C"/>
</dbReference>
<protein>
    <submittedName>
        <fullName evidence="4">DUF1956 domain-containing protein</fullName>
    </submittedName>
</protein>
<dbReference type="InterPro" id="IPR036271">
    <property type="entry name" value="Tet_transcr_reg_TetR-rel_C_sf"/>
</dbReference>
<dbReference type="InterPro" id="IPR001647">
    <property type="entry name" value="HTH_TetR"/>
</dbReference>
<dbReference type="SUPFAM" id="SSF46689">
    <property type="entry name" value="Homeodomain-like"/>
    <property type="match status" value="1"/>
</dbReference>
<keyword evidence="1 2" id="KW-0238">DNA-binding</keyword>
<dbReference type="AlphaFoldDB" id="A0A5Q0BLL9"/>
<dbReference type="InterPro" id="IPR050109">
    <property type="entry name" value="HTH-type_TetR-like_transc_reg"/>
</dbReference>
<dbReference type="Pfam" id="PF00440">
    <property type="entry name" value="TetR_N"/>
    <property type="match status" value="1"/>
</dbReference>
<dbReference type="EMBL" id="CP044205">
    <property type="protein sequence ID" value="QFY44733.1"/>
    <property type="molecule type" value="Genomic_DNA"/>
</dbReference>
<organism evidence="4 5">
    <name type="scientific">Candidatus Methylospira mobilis</name>
    <dbReference type="NCBI Taxonomy" id="1808979"/>
    <lineage>
        <taxon>Bacteria</taxon>
        <taxon>Pseudomonadati</taxon>
        <taxon>Pseudomonadota</taxon>
        <taxon>Gammaproteobacteria</taxon>
        <taxon>Methylococcales</taxon>
        <taxon>Methylococcaceae</taxon>
        <taxon>Candidatus Methylospira</taxon>
    </lineage>
</organism>
<dbReference type="PANTHER" id="PTHR30055">
    <property type="entry name" value="HTH-TYPE TRANSCRIPTIONAL REGULATOR RUTR"/>
    <property type="match status" value="1"/>
</dbReference>
<evidence type="ECO:0000256" key="2">
    <source>
        <dbReference type="PROSITE-ProRule" id="PRU00335"/>
    </source>
</evidence>
<feature type="domain" description="HTH tetR-type" evidence="3">
    <location>
        <begin position="8"/>
        <end position="68"/>
    </location>
</feature>
<proteinExistence type="predicted"/>
<dbReference type="Pfam" id="PF09209">
    <property type="entry name" value="CecR_C"/>
    <property type="match status" value="1"/>
</dbReference>
<evidence type="ECO:0000313" key="5">
    <source>
        <dbReference type="Proteomes" id="UP000325755"/>
    </source>
</evidence>
<evidence type="ECO:0000256" key="1">
    <source>
        <dbReference type="ARBA" id="ARBA00023125"/>
    </source>
</evidence>
<sequence length="210" mass="24166">MQEQAVHDQTRERLLSSALEIFAEKGFREATVREICAKADVNAASVNYYFRSKEALYVEVLEFSCRQASERYPDDMARDICLPAEERLFYFVQNFLKRLLDDTYLGHHYKLFTREIADPTKALDQVLETSMKPRCALIHDIIDAVLGTAIAEMDRHRISFSIVGQCLVYRHSRSLIDRVCPGVIADQAEIDRTARLITEFSLAGLRELKK</sequence>
<dbReference type="InterPro" id="IPR023772">
    <property type="entry name" value="DNA-bd_HTH_TetR-type_CS"/>
</dbReference>
<dbReference type="Gene3D" id="1.10.357.10">
    <property type="entry name" value="Tetracycline Repressor, domain 2"/>
    <property type="match status" value="1"/>
</dbReference>